<feature type="transmembrane region" description="Helical" evidence="1">
    <location>
        <begin position="68"/>
        <end position="89"/>
    </location>
</feature>
<reference evidence="2 3" key="1">
    <citation type="submission" date="2019-08" db="EMBL/GenBank/DDBJ databases">
        <title>In-depth cultivation of the pig gut microbiome towards novel bacterial diversity and tailored functional studies.</title>
        <authorList>
            <person name="Wylensek D."/>
            <person name="Hitch T.C.A."/>
            <person name="Clavel T."/>
        </authorList>
    </citation>
    <scope>NUCLEOTIDE SEQUENCE [LARGE SCALE GENOMIC DNA]</scope>
    <source>
        <strain evidence="2 3">WB03_NA08</strain>
    </source>
</reference>
<feature type="transmembrane region" description="Helical" evidence="1">
    <location>
        <begin position="488"/>
        <end position="510"/>
    </location>
</feature>
<keyword evidence="1" id="KW-0812">Transmembrane</keyword>
<sequence>MVELFQVWLHAIIPFLVAACILTAPGLAVSWAWGARGFGLAVAIFPISAFLMGSGAIAAEFVHLPWSVWALIVWSGIWFVSGWGIRRLLPHSFSVTEHGGHVKVPVKTIAIGVTLSAIVTIGASAYAMKSPFRPAQTWDAVFHLNAVRHIVDTGLGSTLTLGAAANSDGSPAFYPAGWHDFVALVASVCGDVVVATNVVAILIMAIVWPLGAALLTYAIAPSLRFAPLAAALLAGASIAFPERVASYGTLWPLLYAYALVPLVLAQLIWLLKGKNLSLDGGGLVLALLSVAGVAIGHPQGLLVLVMLGIWRILYLVIVVMVGQVRATVGAQIALWGVLLGTVGGVGALWFSDLGRSVASWTWRPPTAYLPGEIWGVLSDSQLGTQGYGNSNPNYVLFIGLCVGLIFCATKTSRIWMIPAWGSVTYLYLAVSTGALPGTAIGALWYSDPVRIGAAVPLIAVPLAALGWGELAAKAFVSLEKSKRMSSTWLPPVTVGVLIFIIVCGTAGLSIRNASSQLDINYRYSGKTGLNALVSDEELDMLRRLSNELPDDAVILGTPHSGAALAYAVGDISVVFPHFQGSRSDDTNLLANDFDMLGSDPRVCDALVRNGIDYVYSDPIRYELNPDNAMAYSGLNDIDSIDGLTPIDHGGTATLYEITACR</sequence>
<dbReference type="Pfam" id="PF20176">
    <property type="entry name" value="DUF6541"/>
    <property type="match status" value="1"/>
</dbReference>
<feature type="transmembrane region" description="Helical" evidence="1">
    <location>
        <begin position="394"/>
        <end position="412"/>
    </location>
</feature>
<dbReference type="RefSeq" id="WP_154546654.1">
    <property type="nucleotide sequence ID" value="NZ_VULO01000017.1"/>
</dbReference>
<accession>A0A6N7WB57</accession>
<keyword evidence="3" id="KW-1185">Reference proteome</keyword>
<dbReference type="InterPro" id="IPR046671">
    <property type="entry name" value="DUF6541"/>
</dbReference>
<feature type="transmembrane region" description="Helical" evidence="1">
    <location>
        <begin position="424"/>
        <end position="445"/>
    </location>
</feature>
<keyword evidence="1" id="KW-1133">Transmembrane helix</keyword>
<feature type="transmembrane region" description="Helical" evidence="1">
    <location>
        <begin position="181"/>
        <end position="210"/>
    </location>
</feature>
<proteinExistence type="predicted"/>
<organism evidence="2 3">
    <name type="scientific">Scrofimicrobium canadense</name>
    <dbReference type="NCBI Taxonomy" id="2652290"/>
    <lineage>
        <taxon>Bacteria</taxon>
        <taxon>Bacillati</taxon>
        <taxon>Actinomycetota</taxon>
        <taxon>Actinomycetes</taxon>
        <taxon>Actinomycetales</taxon>
        <taxon>Actinomycetaceae</taxon>
        <taxon>Scrofimicrobium</taxon>
    </lineage>
</organism>
<name>A0A6N7WB57_9ACTO</name>
<feature type="transmembrane region" description="Helical" evidence="1">
    <location>
        <begin position="301"/>
        <end position="320"/>
    </location>
</feature>
<feature type="transmembrane region" description="Helical" evidence="1">
    <location>
        <begin position="252"/>
        <end position="271"/>
    </location>
</feature>
<feature type="transmembrane region" description="Helical" evidence="1">
    <location>
        <begin position="109"/>
        <end position="128"/>
    </location>
</feature>
<feature type="transmembrane region" description="Helical" evidence="1">
    <location>
        <begin position="40"/>
        <end position="62"/>
    </location>
</feature>
<feature type="transmembrane region" description="Helical" evidence="1">
    <location>
        <begin position="222"/>
        <end position="240"/>
    </location>
</feature>
<keyword evidence="1" id="KW-0472">Membrane</keyword>
<dbReference type="Proteomes" id="UP000470875">
    <property type="component" value="Unassembled WGS sequence"/>
</dbReference>
<feature type="transmembrane region" description="Helical" evidence="1">
    <location>
        <begin position="12"/>
        <end position="33"/>
    </location>
</feature>
<evidence type="ECO:0000313" key="2">
    <source>
        <dbReference type="EMBL" id="MSS85408.1"/>
    </source>
</evidence>
<evidence type="ECO:0000313" key="3">
    <source>
        <dbReference type="Proteomes" id="UP000470875"/>
    </source>
</evidence>
<gene>
    <name evidence="2" type="ORF">FYJ24_11770</name>
</gene>
<feature type="transmembrane region" description="Helical" evidence="1">
    <location>
        <begin position="332"/>
        <end position="350"/>
    </location>
</feature>
<feature type="transmembrane region" description="Helical" evidence="1">
    <location>
        <begin position="451"/>
        <end position="476"/>
    </location>
</feature>
<evidence type="ECO:0000256" key="1">
    <source>
        <dbReference type="SAM" id="Phobius"/>
    </source>
</evidence>
<dbReference type="AlphaFoldDB" id="A0A6N7WB57"/>
<feature type="transmembrane region" description="Helical" evidence="1">
    <location>
        <begin position="278"/>
        <end position="295"/>
    </location>
</feature>
<dbReference type="EMBL" id="VULO01000017">
    <property type="protein sequence ID" value="MSS85408.1"/>
    <property type="molecule type" value="Genomic_DNA"/>
</dbReference>
<protein>
    <submittedName>
        <fullName evidence="2">Uncharacterized protein</fullName>
    </submittedName>
</protein>
<comment type="caution">
    <text evidence="2">The sequence shown here is derived from an EMBL/GenBank/DDBJ whole genome shotgun (WGS) entry which is preliminary data.</text>
</comment>